<evidence type="ECO:0000313" key="2">
    <source>
        <dbReference type="EMBL" id="NGO67459.1"/>
    </source>
</evidence>
<dbReference type="AlphaFoldDB" id="A0A6G4WQB2"/>
<dbReference type="Pfam" id="PF04149">
    <property type="entry name" value="DUF397"/>
    <property type="match status" value="1"/>
</dbReference>
<organism evidence="2 3">
    <name type="scientific">Streptomyces boncukensis</name>
    <dbReference type="NCBI Taxonomy" id="2711219"/>
    <lineage>
        <taxon>Bacteria</taxon>
        <taxon>Bacillati</taxon>
        <taxon>Actinomycetota</taxon>
        <taxon>Actinomycetes</taxon>
        <taxon>Kitasatosporales</taxon>
        <taxon>Streptomycetaceae</taxon>
        <taxon>Streptomyces</taxon>
    </lineage>
</organism>
<accession>A0A6G4WQB2</accession>
<keyword evidence="3" id="KW-1185">Reference proteome</keyword>
<gene>
    <name evidence="2" type="ORF">G5C65_03630</name>
</gene>
<evidence type="ECO:0000259" key="1">
    <source>
        <dbReference type="Pfam" id="PF04149"/>
    </source>
</evidence>
<sequence length="71" mass="7408">MYYEAEALRDVAWFTSTYSDNQGGECVECASLACGAMAVRDSKNPHGPAPAFGRDAWSSFVAALGDGTLGG</sequence>
<dbReference type="EMBL" id="JAAKZZ010000019">
    <property type="protein sequence ID" value="NGO67459.1"/>
    <property type="molecule type" value="Genomic_DNA"/>
</dbReference>
<protein>
    <submittedName>
        <fullName evidence="2">DUF397 domain-containing protein</fullName>
    </submittedName>
</protein>
<dbReference type="InterPro" id="IPR007278">
    <property type="entry name" value="DUF397"/>
</dbReference>
<proteinExistence type="predicted"/>
<feature type="domain" description="DUF397" evidence="1">
    <location>
        <begin position="12"/>
        <end position="64"/>
    </location>
</feature>
<dbReference type="RefSeq" id="WP_165297119.1">
    <property type="nucleotide sequence ID" value="NZ_JAAKZZ010000019.1"/>
</dbReference>
<reference evidence="2 3" key="1">
    <citation type="submission" date="2020-02" db="EMBL/GenBank/DDBJ databases">
        <title>Whole-genome analyses of novel actinobacteria.</title>
        <authorList>
            <person name="Sahin N."/>
            <person name="Tatar D."/>
        </authorList>
    </citation>
    <scope>NUCLEOTIDE SEQUENCE [LARGE SCALE GENOMIC DNA]</scope>
    <source>
        <strain evidence="2 3">SB3404</strain>
    </source>
</reference>
<name>A0A6G4WQB2_9ACTN</name>
<evidence type="ECO:0000313" key="3">
    <source>
        <dbReference type="Proteomes" id="UP000477722"/>
    </source>
</evidence>
<comment type="caution">
    <text evidence="2">The sequence shown here is derived from an EMBL/GenBank/DDBJ whole genome shotgun (WGS) entry which is preliminary data.</text>
</comment>
<dbReference type="Proteomes" id="UP000477722">
    <property type="component" value="Unassembled WGS sequence"/>
</dbReference>